<name>A0A9P7GS55_9AGAR</name>
<keyword evidence="1" id="KW-0479">Metal-binding</keyword>
<gene>
    <name evidence="5" type="ORF">H0H81_005956</name>
</gene>
<dbReference type="OrthoDB" id="4456959at2759"/>
<dbReference type="AlphaFoldDB" id="A0A9P7GS55"/>
<organism evidence="5 6">
    <name type="scientific">Sphagnurus paluster</name>
    <dbReference type="NCBI Taxonomy" id="117069"/>
    <lineage>
        <taxon>Eukaryota</taxon>
        <taxon>Fungi</taxon>
        <taxon>Dikarya</taxon>
        <taxon>Basidiomycota</taxon>
        <taxon>Agaricomycotina</taxon>
        <taxon>Agaricomycetes</taxon>
        <taxon>Agaricomycetidae</taxon>
        <taxon>Agaricales</taxon>
        <taxon>Tricholomatineae</taxon>
        <taxon>Lyophyllaceae</taxon>
        <taxon>Sphagnurus</taxon>
    </lineage>
</organism>
<dbReference type="PROSITE" id="PS50048">
    <property type="entry name" value="ZN2_CY6_FUNGAL_2"/>
    <property type="match status" value="1"/>
</dbReference>
<dbReference type="GO" id="GO:0003677">
    <property type="term" value="F:DNA binding"/>
    <property type="evidence" value="ECO:0007669"/>
    <property type="project" value="InterPro"/>
</dbReference>
<dbReference type="Pfam" id="PF00172">
    <property type="entry name" value="Zn_clus"/>
    <property type="match status" value="1"/>
</dbReference>
<dbReference type="InterPro" id="IPR001138">
    <property type="entry name" value="Zn2Cys6_DnaBD"/>
</dbReference>
<dbReference type="Pfam" id="PF04082">
    <property type="entry name" value="Fungal_trans"/>
    <property type="match status" value="1"/>
</dbReference>
<dbReference type="GO" id="GO:0006351">
    <property type="term" value="P:DNA-templated transcription"/>
    <property type="evidence" value="ECO:0007669"/>
    <property type="project" value="InterPro"/>
</dbReference>
<dbReference type="PROSITE" id="PS00463">
    <property type="entry name" value="ZN2_CY6_FUNGAL_1"/>
    <property type="match status" value="1"/>
</dbReference>
<evidence type="ECO:0000256" key="1">
    <source>
        <dbReference type="ARBA" id="ARBA00022723"/>
    </source>
</evidence>
<dbReference type="PANTHER" id="PTHR46910">
    <property type="entry name" value="TRANSCRIPTION FACTOR PDR1"/>
    <property type="match status" value="1"/>
</dbReference>
<evidence type="ECO:0000259" key="4">
    <source>
        <dbReference type="PROSITE" id="PS50048"/>
    </source>
</evidence>
<dbReference type="Gene3D" id="4.10.240.10">
    <property type="entry name" value="Zn(2)-C6 fungal-type DNA-binding domain"/>
    <property type="match status" value="1"/>
</dbReference>
<feature type="compositionally biased region" description="Polar residues" evidence="3">
    <location>
        <begin position="736"/>
        <end position="745"/>
    </location>
</feature>
<dbReference type="InterPro" id="IPR050987">
    <property type="entry name" value="AtrR-like"/>
</dbReference>
<proteinExistence type="predicted"/>
<dbReference type="CDD" id="cd00067">
    <property type="entry name" value="GAL4"/>
    <property type="match status" value="1"/>
</dbReference>
<evidence type="ECO:0000256" key="3">
    <source>
        <dbReference type="SAM" id="MobiDB-lite"/>
    </source>
</evidence>
<dbReference type="SUPFAM" id="SSF57701">
    <property type="entry name" value="Zn2/Cys6 DNA-binding domain"/>
    <property type="match status" value="1"/>
</dbReference>
<reference evidence="5" key="1">
    <citation type="submission" date="2021-02" db="EMBL/GenBank/DDBJ databases">
        <authorList>
            <person name="Nieuwenhuis M."/>
            <person name="Van De Peppel L.J.J."/>
        </authorList>
    </citation>
    <scope>NUCLEOTIDE SEQUENCE</scope>
    <source>
        <strain evidence="5">D49</strain>
    </source>
</reference>
<feature type="domain" description="Zn(2)-C6 fungal-type" evidence="4">
    <location>
        <begin position="22"/>
        <end position="55"/>
    </location>
</feature>
<sequence length="844" mass="94784">MSSNEEDYNGDNPSKKRRVQRACDICRRKKIRCDGGQMPGNRCSNCIAYSFDCTYVEAAKKRGPPKGYVERLETRIEKLEKILTRIYPEGNVLKELDAMDAESFIQKFPRAMVSAGIPKVMRPRHPCEIATSVIRSVGTPPADLSHDDDFAHVMLADEMRRLAMDTPEKNRFFGKSSGVMLVHAAMELKHNLTGGPDDTGLGVLSSMREEFWKVRPWERSGYETQKVRLDFPEPDLLEALIKLYFEEVNIILPLLHRPTFEREVAEGLHFKDNTFGANVLLVCAVASRYSDDPRILLDGYTSWHSGGWKWYRQVQNLMRSYLEPPTLHELQYYCLSVMFLQGSSAPQSCWTMVGVGIRLAQDVGAHRRKYNRHTMTVEDELWKRGFWVLVTMDRSVSSALGRPCAIQDEDFDVDFPVECDDEYWENPDPAKRFKQPLDKPSYVTGFVLLLKLNQIMTILLRTIYSINKSKIILGFVGNQWEQHIVAELDSALNKWVDAVPEFLRWDPTREDTTFLQLSASLYTTYYYIQILIHRSFIPSPRKPSPLSFPSLAICTNAARSCSHIVDVYRRRGFMAPGHMQISIFTAGLVLLLNIWGGKRGGLSTDPSKEMNDVHKCMQALRVCESRELPLPRASPPASNKRERGADSPTSSSPNTNTTNSPTYSGPETPRIVAGSRRVASHAQSKQHETAPFPLPLYSNELGRYPMSLPGPTESRPTSQGAMSTFWGASDPLPPGDSSTFPQSPAAQLPFNMDLYHQMGGYDAGLLQALSSSGGMNGMQQLHSFEGNSNMNGDGGGQTMMMPAQGMFGNAHISPMQALIDSDTVAMWSNVSTGFECVHAPWRLL</sequence>
<evidence type="ECO:0000313" key="6">
    <source>
        <dbReference type="Proteomes" id="UP000717328"/>
    </source>
</evidence>
<reference evidence="5" key="2">
    <citation type="submission" date="2021-10" db="EMBL/GenBank/DDBJ databases">
        <title>Phylogenomics reveals ancestral predisposition of the termite-cultivated fungus Termitomyces towards a domesticated lifestyle.</title>
        <authorList>
            <person name="Auxier B."/>
            <person name="Grum-Grzhimaylo A."/>
            <person name="Cardenas M.E."/>
            <person name="Lodge J.D."/>
            <person name="Laessoe T."/>
            <person name="Pedersen O."/>
            <person name="Smith M.E."/>
            <person name="Kuyper T.W."/>
            <person name="Franco-Molano E.A."/>
            <person name="Baroni T.J."/>
            <person name="Aanen D.K."/>
        </authorList>
    </citation>
    <scope>NUCLEOTIDE SEQUENCE</scope>
    <source>
        <strain evidence="5">D49</strain>
    </source>
</reference>
<dbReference type="Proteomes" id="UP000717328">
    <property type="component" value="Unassembled WGS sequence"/>
</dbReference>
<feature type="compositionally biased region" description="Low complexity" evidence="3">
    <location>
        <begin position="647"/>
        <end position="662"/>
    </location>
</feature>
<dbReference type="PANTHER" id="PTHR46910:SF38">
    <property type="entry name" value="ZN(2)-C6 FUNGAL-TYPE DOMAIN-CONTAINING PROTEIN"/>
    <property type="match status" value="1"/>
</dbReference>
<dbReference type="CDD" id="cd12148">
    <property type="entry name" value="fungal_TF_MHR"/>
    <property type="match status" value="1"/>
</dbReference>
<dbReference type="EMBL" id="JABCKI010000151">
    <property type="protein sequence ID" value="KAG5652192.1"/>
    <property type="molecule type" value="Genomic_DNA"/>
</dbReference>
<keyword evidence="6" id="KW-1185">Reference proteome</keyword>
<dbReference type="InterPro" id="IPR036864">
    <property type="entry name" value="Zn2-C6_fun-type_DNA-bd_sf"/>
</dbReference>
<evidence type="ECO:0000256" key="2">
    <source>
        <dbReference type="ARBA" id="ARBA00023242"/>
    </source>
</evidence>
<accession>A0A9P7GS55</accession>
<dbReference type="GO" id="GO:0000981">
    <property type="term" value="F:DNA-binding transcription factor activity, RNA polymerase II-specific"/>
    <property type="evidence" value="ECO:0007669"/>
    <property type="project" value="InterPro"/>
</dbReference>
<dbReference type="SMART" id="SM00906">
    <property type="entry name" value="Fungal_trans"/>
    <property type="match status" value="1"/>
</dbReference>
<evidence type="ECO:0000313" key="5">
    <source>
        <dbReference type="EMBL" id="KAG5652192.1"/>
    </source>
</evidence>
<feature type="region of interest" description="Disordered" evidence="3">
    <location>
        <begin position="627"/>
        <end position="745"/>
    </location>
</feature>
<dbReference type="SMART" id="SM00066">
    <property type="entry name" value="GAL4"/>
    <property type="match status" value="1"/>
</dbReference>
<protein>
    <recommendedName>
        <fullName evidence="4">Zn(2)-C6 fungal-type domain-containing protein</fullName>
    </recommendedName>
</protein>
<keyword evidence="2" id="KW-0539">Nucleus</keyword>
<dbReference type="InterPro" id="IPR007219">
    <property type="entry name" value="XnlR_reg_dom"/>
</dbReference>
<dbReference type="GO" id="GO:0008270">
    <property type="term" value="F:zinc ion binding"/>
    <property type="evidence" value="ECO:0007669"/>
    <property type="project" value="InterPro"/>
</dbReference>
<comment type="caution">
    <text evidence="5">The sequence shown here is derived from an EMBL/GenBank/DDBJ whole genome shotgun (WGS) entry which is preliminary data.</text>
</comment>